<evidence type="ECO:0000313" key="2">
    <source>
        <dbReference type="Proteomes" id="UP000734823"/>
    </source>
</evidence>
<dbReference type="EMBL" id="JABVED010000017">
    <property type="protein sequence ID" value="MBC6450522.1"/>
    <property type="molecule type" value="Genomic_DNA"/>
</dbReference>
<proteinExistence type="predicted"/>
<evidence type="ECO:0000313" key="1">
    <source>
        <dbReference type="EMBL" id="MBC6450522.1"/>
    </source>
</evidence>
<reference evidence="1 2" key="1">
    <citation type="submission" date="2020-06" db="EMBL/GenBank/DDBJ databases">
        <title>Actinokineospora xiongansis sp. nov., isolated from soil of Baiyangdian.</title>
        <authorList>
            <person name="Zhang X."/>
        </authorList>
    </citation>
    <scope>NUCLEOTIDE SEQUENCE [LARGE SCALE GENOMIC DNA]</scope>
    <source>
        <strain evidence="1 2">HBU206404</strain>
    </source>
</reference>
<protein>
    <submittedName>
        <fullName evidence="1">Uncharacterized protein</fullName>
    </submittedName>
</protein>
<comment type="caution">
    <text evidence="1">The sequence shown here is derived from an EMBL/GenBank/DDBJ whole genome shotgun (WGS) entry which is preliminary data.</text>
</comment>
<accession>A0ABR7LD92</accession>
<organism evidence="1 2">
    <name type="scientific">Actinokineospora xionganensis</name>
    <dbReference type="NCBI Taxonomy" id="2684470"/>
    <lineage>
        <taxon>Bacteria</taxon>
        <taxon>Bacillati</taxon>
        <taxon>Actinomycetota</taxon>
        <taxon>Actinomycetes</taxon>
        <taxon>Pseudonocardiales</taxon>
        <taxon>Pseudonocardiaceae</taxon>
        <taxon>Actinokineospora</taxon>
    </lineage>
</organism>
<keyword evidence="2" id="KW-1185">Reference proteome</keyword>
<sequence>MGAGLLAEDEFGGFRLDTAVFAGTAGAIVKMHRGRRDSTMELYTAETILRSKPIVDYACGDGNVIGCGDDADWMRTK</sequence>
<dbReference type="Proteomes" id="UP000734823">
    <property type="component" value="Unassembled WGS sequence"/>
</dbReference>
<name>A0ABR7LD92_9PSEU</name>
<gene>
    <name evidence="1" type="ORF">GPZ80_25505</name>
</gene>
<dbReference type="RefSeq" id="WP_187223622.1">
    <property type="nucleotide sequence ID" value="NZ_JABVED010000017.1"/>
</dbReference>